<feature type="non-terminal residue" evidence="1">
    <location>
        <position position="114"/>
    </location>
</feature>
<gene>
    <name evidence="1" type="ORF">S01H1_81138</name>
</gene>
<reference evidence="1" key="1">
    <citation type="journal article" date="2014" name="Front. Microbiol.">
        <title>High frequency of phylogenetically diverse reductive dehalogenase-homologous genes in deep subseafloor sedimentary metagenomes.</title>
        <authorList>
            <person name="Kawai M."/>
            <person name="Futagami T."/>
            <person name="Toyoda A."/>
            <person name="Takaki Y."/>
            <person name="Nishi S."/>
            <person name="Hori S."/>
            <person name="Arai W."/>
            <person name="Tsubouchi T."/>
            <person name="Morono Y."/>
            <person name="Uchiyama I."/>
            <person name="Ito T."/>
            <person name="Fujiyama A."/>
            <person name="Inagaki F."/>
            <person name="Takami H."/>
        </authorList>
    </citation>
    <scope>NUCLEOTIDE SEQUENCE</scope>
    <source>
        <strain evidence="1">Expedition CK06-06</strain>
    </source>
</reference>
<dbReference type="InterPro" id="IPR036157">
    <property type="entry name" value="dUTPase-like_sf"/>
</dbReference>
<sequence>MKLTVAKSRPKDLNPVLIAERDKKRRTCINLTTTSRTIFPTDASLVFETGAALFLEENEVGIVHLTTDLMLMGLSVSFGIIFPPGMEKISVRIINASGRQLEFKHDTILCNILV</sequence>
<comment type="caution">
    <text evidence="1">The sequence shown here is derived from an EMBL/GenBank/DDBJ whole genome shotgun (WGS) entry which is preliminary data.</text>
</comment>
<evidence type="ECO:0008006" key="2">
    <source>
        <dbReference type="Google" id="ProtNLM"/>
    </source>
</evidence>
<organism evidence="1">
    <name type="scientific">marine sediment metagenome</name>
    <dbReference type="NCBI Taxonomy" id="412755"/>
    <lineage>
        <taxon>unclassified sequences</taxon>
        <taxon>metagenomes</taxon>
        <taxon>ecological metagenomes</taxon>
    </lineage>
</organism>
<accession>X0Y8R0</accession>
<evidence type="ECO:0000313" key="1">
    <source>
        <dbReference type="EMBL" id="GAG52234.1"/>
    </source>
</evidence>
<protein>
    <recommendedName>
        <fullName evidence="2">dUTPase-like domain-containing protein</fullName>
    </recommendedName>
</protein>
<dbReference type="EMBL" id="BARS01054876">
    <property type="protein sequence ID" value="GAG52234.1"/>
    <property type="molecule type" value="Genomic_DNA"/>
</dbReference>
<dbReference type="AlphaFoldDB" id="X0Y8R0"/>
<name>X0Y8R0_9ZZZZ</name>
<dbReference type="SUPFAM" id="SSF51283">
    <property type="entry name" value="dUTPase-like"/>
    <property type="match status" value="1"/>
</dbReference>
<proteinExistence type="predicted"/>